<feature type="chain" id="PRO_5018141622" description="DUF3298 and DUF4163 domain-containing protein" evidence="1">
    <location>
        <begin position="25"/>
        <end position="349"/>
    </location>
</feature>
<dbReference type="InterPro" id="IPR037126">
    <property type="entry name" value="PdaC/RsiV-like_sf"/>
</dbReference>
<feature type="signal peptide" evidence="1">
    <location>
        <begin position="1"/>
        <end position="24"/>
    </location>
</feature>
<dbReference type="Pfam" id="PF11738">
    <property type="entry name" value="DUF3298"/>
    <property type="match status" value="1"/>
</dbReference>
<evidence type="ECO:0000256" key="1">
    <source>
        <dbReference type="SAM" id="SignalP"/>
    </source>
</evidence>
<gene>
    <name evidence="5" type="ORF">DCMF_01080</name>
</gene>
<dbReference type="Gene3D" id="3.90.640.20">
    <property type="entry name" value="Heat-shock cognate protein, ATPase"/>
    <property type="match status" value="1"/>
</dbReference>
<dbReference type="Proteomes" id="UP000323521">
    <property type="component" value="Chromosome"/>
</dbReference>
<dbReference type="Gene3D" id="3.30.457.10">
    <property type="entry name" value="Copper amine oxidase-like, N-terminal domain"/>
    <property type="match status" value="1"/>
</dbReference>
<organism evidence="5 6">
    <name type="scientific">Formimonas warabiya</name>
    <dbReference type="NCBI Taxonomy" id="1761012"/>
    <lineage>
        <taxon>Bacteria</taxon>
        <taxon>Bacillati</taxon>
        <taxon>Bacillota</taxon>
        <taxon>Clostridia</taxon>
        <taxon>Eubacteriales</taxon>
        <taxon>Peptococcaceae</taxon>
        <taxon>Candidatus Formimonas</taxon>
    </lineage>
</organism>
<keyword evidence="6" id="KW-1185">Reference proteome</keyword>
<dbReference type="InterPro" id="IPR036582">
    <property type="entry name" value="Mao_N_sf"/>
</dbReference>
<protein>
    <recommendedName>
        <fullName evidence="7">DUF3298 and DUF4163 domain-containing protein</fullName>
    </recommendedName>
</protein>
<dbReference type="RefSeq" id="WP_214659008.1">
    <property type="nucleotide sequence ID" value="NZ_CP017634.1"/>
</dbReference>
<feature type="domain" description="Copper amine oxidase-like N-terminal" evidence="2">
    <location>
        <begin position="37"/>
        <end position="137"/>
    </location>
</feature>
<dbReference type="InterPro" id="IPR021729">
    <property type="entry name" value="DUF3298"/>
</dbReference>
<dbReference type="InterPro" id="IPR025303">
    <property type="entry name" value="PdaC"/>
</dbReference>
<name>A0A3G1KN87_FORW1</name>
<dbReference type="AlphaFoldDB" id="A0A3G1KN87"/>
<accession>A0A3G1KN87</accession>
<dbReference type="Pfam" id="PF07833">
    <property type="entry name" value="Cu_amine_oxidN1"/>
    <property type="match status" value="1"/>
</dbReference>
<dbReference type="EMBL" id="CP017634">
    <property type="protein sequence ID" value="ATW23575.1"/>
    <property type="molecule type" value="Genomic_DNA"/>
</dbReference>
<reference evidence="5 6" key="1">
    <citation type="submission" date="2016-10" db="EMBL/GenBank/DDBJ databases">
        <title>Complete Genome Sequence of Peptococcaceae strain DCMF.</title>
        <authorList>
            <person name="Edwards R.J."/>
            <person name="Holland S.I."/>
            <person name="Deshpande N.P."/>
            <person name="Wong Y.K."/>
            <person name="Ertan H."/>
            <person name="Manefield M."/>
            <person name="Russell T.L."/>
            <person name="Lee M.J."/>
        </authorList>
    </citation>
    <scope>NUCLEOTIDE SEQUENCE [LARGE SCALE GENOMIC DNA]</scope>
    <source>
        <strain evidence="5 6">DCMF</strain>
    </source>
</reference>
<dbReference type="Gene3D" id="3.30.565.40">
    <property type="entry name" value="Fervidobacterium nodosum Rt17-B1 like"/>
    <property type="match status" value="1"/>
</dbReference>
<sequence length="349" mass="39434">MKKRFCLPGIFILLFALSVQCAFADDTGTLALKLNARPLETKAVIHEGSLYLPLRPVSESLGYEVKWTQGDQTVMISAKDKVILLNFKDGKMAVDDHDSYITEGPLFIKGKTYMRADFFSDHLSLQVQWDQTKGEVALNSIKENAVSIRTVKEYSETEGLKSTVQYPVLDGLENKSVQDEMNAHFKQLADQAYQEGVGNAAELAPYVREYPDMPGQCETYFNYQIKYNRNDVIGLVFQNYQYSGGAHGGTLQTSYTINLKTGIQYALKDLFQENTDYVSLISDQVKKQLEERDLAEALFEPFDKIGENQSYYLSNNGVVVYFQQYEILPYAAGIQEFTVDASSLNSLFQ</sequence>
<evidence type="ECO:0000259" key="2">
    <source>
        <dbReference type="Pfam" id="PF07833"/>
    </source>
</evidence>
<feature type="domain" description="DUF3298" evidence="3">
    <location>
        <begin position="268"/>
        <end position="340"/>
    </location>
</feature>
<proteinExistence type="predicted"/>
<dbReference type="Pfam" id="PF13739">
    <property type="entry name" value="PdaC"/>
    <property type="match status" value="1"/>
</dbReference>
<evidence type="ECO:0000259" key="3">
    <source>
        <dbReference type="Pfam" id="PF11738"/>
    </source>
</evidence>
<evidence type="ECO:0008006" key="7">
    <source>
        <dbReference type="Google" id="ProtNLM"/>
    </source>
</evidence>
<dbReference type="SUPFAM" id="SSF55383">
    <property type="entry name" value="Copper amine oxidase, domain N"/>
    <property type="match status" value="1"/>
</dbReference>
<evidence type="ECO:0000259" key="4">
    <source>
        <dbReference type="Pfam" id="PF13739"/>
    </source>
</evidence>
<dbReference type="InterPro" id="IPR012854">
    <property type="entry name" value="Cu_amine_oxidase-like_N"/>
</dbReference>
<evidence type="ECO:0000313" key="5">
    <source>
        <dbReference type="EMBL" id="ATW23575.1"/>
    </source>
</evidence>
<feature type="domain" description="Deacetylase PdaC" evidence="4">
    <location>
        <begin position="155"/>
        <end position="249"/>
    </location>
</feature>
<keyword evidence="1" id="KW-0732">Signal</keyword>
<evidence type="ECO:0000313" key="6">
    <source>
        <dbReference type="Proteomes" id="UP000323521"/>
    </source>
</evidence>
<dbReference type="KEGG" id="fwa:DCMF_01080"/>